<dbReference type="HOGENOM" id="CLU_2651047_0_0_9"/>
<dbReference type="EMBL" id="CP003422">
    <property type="protein sequence ID" value="AFH60356.1"/>
    <property type="molecule type" value="Genomic_DNA"/>
</dbReference>
<dbReference type="KEGG" id="pmw:B2K_06395"/>
<name>I0BDA9_9BACL</name>
<gene>
    <name evidence="1" type="ORF">B2K_06395</name>
</gene>
<dbReference type="RefSeq" id="WP_014649689.1">
    <property type="nucleotide sequence ID" value="NC_017672.3"/>
</dbReference>
<evidence type="ECO:0000313" key="1">
    <source>
        <dbReference type="EMBL" id="AFH60356.1"/>
    </source>
</evidence>
<evidence type="ECO:0000313" key="2">
    <source>
        <dbReference type="Proteomes" id="UP000007392"/>
    </source>
</evidence>
<accession>I0BDA9</accession>
<proteinExistence type="predicted"/>
<dbReference type="Proteomes" id="UP000007392">
    <property type="component" value="Chromosome"/>
</dbReference>
<protein>
    <submittedName>
        <fullName evidence="1">Uncharacterized protein</fullName>
    </submittedName>
</protein>
<reference evidence="1 2" key="1">
    <citation type="submission" date="2013-06" db="EMBL/GenBank/DDBJ databases">
        <title>Complete genome sequence of Paenibacillus mucilaginosus K02.</title>
        <authorList>
            <person name="Xiao B."/>
            <person name="Sun L."/>
            <person name="Xiao L."/>
            <person name="Lian B."/>
        </authorList>
    </citation>
    <scope>NUCLEOTIDE SEQUENCE [LARGE SCALE GENOMIC DNA]</scope>
    <source>
        <strain evidence="1 2">K02</strain>
    </source>
</reference>
<organism evidence="1 2">
    <name type="scientific">Paenibacillus mucilaginosus K02</name>
    <dbReference type="NCBI Taxonomy" id="997761"/>
    <lineage>
        <taxon>Bacteria</taxon>
        <taxon>Bacillati</taxon>
        <taxon>Bacillota</taxon>
        <taxon>Bacilli</taxon>
        <taxon>Bacillales</taxon>
        <taxon>Paenibacillaceae</taxon>
        <taxon>Paenibacillus</taxon>
    </lineage>
</organism>
<dbReference type="AlphaFoldDB" id="I0BDA9"/>
<sequence>MAKHLDEQAFEEINKLLKKYDIKSDEVIINFKNRTLSEVPPSKPDDLDALLNLGKDLTPVEKQEWIKGIEEARESW</sequence>